<dbReference type="InterPro" id="IPR050243">
    <property type="entry name" value="PHP_phosphatase"/>
</dbReference>
<proteinExistence type="predicted"/>
<dbReference type="GO" id="GO:0042578">
    <property type="term" value="F:phosphoric ester hydrolase activity"/>
    <property type="evidence" value="ECO:0007669"/>
    <property type="project" value="TreeGrafter"/>
</dbReference>
<accession>A0A411WMJ4</accession>
<evidence type="ECO:0000313" key="2">
    <source>
        <dbReference type="EMBL" id="QBH97479.1"/>
    </source>
</evidence>
<evidence type="ECO:0000313" key="3">
    <source>
        <dbReference type="Proteomes" id="UP000293154"/>
    </source>
</evidence>
<protein>
    <submittedName>
        <fullName evidence="2">Phosphatase</fullName>
    </submittedName>
</protein>
<dbReference type="SUPFAM" id="SSF89550">
    <property type="entry name" value="PHP domain-like"/>
    <property type="match status" value="1"/>
</dbReference>
<dbReference type="PANTHER" id="PTHR36928:SF1">
    <property type="entry name" value="PHOSPHATASE YCDX-RELATED"/>
    <property type="match status" value="1"/>
</dbReference>
<dbReference type="Pfam" id="PF02811">
    <property type="entry name" value="PHP"/>
    <property type="match status" value="1"/>
</dbReference>
<dbReference type="AlphaFoldDB" id="A0A411WMJ4"/>
<dbReference type="InterPro" id="IPR003141">
    <property type="entry name" value="Pol/His_phosphatase_N"/>
</dbReference>
<dbReference type="RefSeq" id="WP_130592411.1">
    <property type="nucleotide sequence ID" value="NZ_CP034752.1"/>
</dbReference>
<evidence type="ECO:0000259" key="1">
    <source>
        <dbReference type="SMART" id="SM00481"/>
    </source>
</evidence>
<dbReference type="GO" id="GO:0005829">
    <property type="term" value="C:cytosol"/>
    <property type="evidence" value="ECO:0007669"/>
    <property type="project" value="TreeGrafter"/>
</dbReference>
<organism evidence="2 3">
    <name type="scientific">Limnobaculum zhutongyuii</name>
    <dbReference type="NCBI Taxonomy" id="2498113"/>
    <lineage>
        <taxon>Bacteria</taxon>
        <taxon>Pseudomonadati</taxon>
        <taxon>Pseudomonadota</taxon>
        <taxon>Gammaproteobacteria</taxon>
        <taxon>Enterobacterales</taxon>
        <taxon>Budviciaceae</taxon>
        <taxon>Limnobaculum</taxon>
    </lineage>
</organism>
<dbReference type="PANTHER" id="PTHR36928">
    <property type="entry name" value="PHOSPHATASE YCDX-RELATED"/>
    <property type="match status" value="1"/>
</dbReference>
<dbReference type="SMART" id="SM00481">
    <property type="entry name" value="POLIIIAc"/>
    <property type="match status" value="1"/>
</dbReference>
<dbReference type="InterPro" id="IPR016195">
    <property type="entry name" value="Pol/histidinol_Pase-like"/>
</dbReference>
<gene>
    <name evidence="2" type="ORF">EKN56_14350</name>
</gene>
<sequence>MSLLMDLHTHTIASGHAYSTLKENLEQARERGLLVMGISDHSCVPPAPAIPYYLRNFKVFTPYMLGIRLLKGVEANIVDYQGNIDVEEQDLARLDYVIASLHQQNLAPGSRLQNTQAICGAIRHPRVNIIGHPNDGVYPIDFAEVVPLAKQHQVALELNNATLRANAGRERPRELAIEMLELCKQHQTSVIVGSDSHIYYDVGEFSQAKALLREVHFPEALVINHQLERLSRIKIHL</sequence>
<keyword evidence="3" id="KW-1185">Reference proteome</keyword>
<feature type="domain" description="Polymerase/histidinol phosphatase N-terminal" evidence="1">
    <location>
        <begin position="5"/>
        <end position="79"/>
    </location>
</feature>
<dbReference type="GO" id="GO:0008270">
    <property type="term" value="F:zinc ion binding"/>
    <property type="evidence" value="ECO:0007669"/>
    <property type="project" value="TreeGrafter"/>
</dbReference>
<dbReference type="KEGG" id="prag:EKN56_14350"/>
<name>A0A411WMJ4_9GAMM</name>
<dbReference type="Gene3D" id="3.20.20.140">
    <property type="entry name" value="Metal-dependent hydrolases"/>
    <property type="match status" value="1"/>
</dbReference>
<dbReference type="InterPro" id="IPR004013">
    <property type="entry name" value="PHP_dom"/>
</dbReference>
<dbReference type="CDD" id="cd07437">
    <property type="entry name" value="PHP_HisPPase_Ycdx_like"/>
    <property type="match status" value="1"/>
</dbReference>
<dbReference type="Proteomes" id="UP000293154">
    <property type="component" value="Chromosome"/>
</dbReference>
<dbReference type="EMBL" id="CP034752">
    <property type="protein sequence ID" value="QBH97479.1"/>
    <property type="molecule type" value="Genomic_DNA"/>
</dbReference>
<reference evidence="2 3" key="1">
    <citation type="submission" date="2019-03" db="EMBL/GenBank/DDBJ databases">
        <title>Pragia sp. nov. isolated from the gut tract of Carduelis flavirostris.</title>
        <authorList>
            <person name="Ge Y."/>
        </authorList>
    </citation>
    <scope>NUCLEOTIDE SEQUENCE [LARGE SCALE GENOMIC DNA]</scope>
    <source>
        <strain evidence="2 3">CF-458</strain>
    </source>
</reference>
<dbReference type="OrthoDB" id="6637113at2"/>